<dbReference type="STRING" id="29655.A0A0K9P178"/>
<proteinExistence type="predicted"/>
<organism evidence="2 3">
    <name type="scientific">Zostera marina</name>
    <name type="common">Eelgrass</name>
    <dbReference type="NCBI Taxonomy" id="29655"/>
    <lineage>
        <taxon>Eukaryota</taxon>
        <taxon>Viridiplantae</taxon>
        <taxon>Streptophyta</taxon>
        <taxon>Embryophyta</taxon>
        <taxon>Tracheophyta</taxon>
        <taxon>Spermatophyta</taxon>
        <taxon>Magnoliopsida</taxon>
        <taxon>Liliopsida</taxon>
        <taxon>Zosteraceae</taxon>
        <taxon>Zostera</taxon>
    </lineage>
</organism>
<dbReference type="Proteomes" id="UP000036987">
    <property type="component" value="Unassembled WGS sequence"/>
</dbReference>
<feature type="transmembrane region" description="Helical" evidence="1">
    <location>
        <begin position="53"/>
        <end position="73"/>
    </location>
</feature>
<feature type="transmembrane region" description="Helical" evidence="1">
    <location>
        <begin position="15"/>
        <end position="33"/>
    </location>
</feature>
<comment type="caution">
    <text evidence="2">The sequence shown here is derived from an EMBL/GenBank/DDBJ whole genome shotgun (WGS) entry which is preliminary data.</text>
</comment>
<accession>A0A0K9P178</accession>
<evidence type="ECO:0000313" key="2">
    <source>
        <dbReference type="EMBL" id="KMZ62811.1"/>
    </source>
</evidence>
<dbReference type="AlphaFoldDB" id="A0A0K9P178"/>
<dbReference type="OrthoDB" id="1919377at2759"/>
<feature type="transmembrane region" description="Helical" evidence="1">
    <location>
        <begin position="85"/>
        <end position="106"/>
    </location>
</feature>
<protein>
    <submittedName>
        <fullName evidence="2">Plasma membrane associated protein</fullName>
    </submittedName>
</protein>
<dbReference type="PANTHER" id="PTHR33294">
    <property type="entry name" value="AWPM-19-LIKE FAMILY PROTEIN"/>
    <property type="match status" value="1"/>
</dbReference>
<feature type="transmembrane region" description="Helical" evidence="1">
    <location>
        <begin position="126"/>
        <end position="146"/>
    </location>
</feature>
<keyword evidence="1" id="KW-0812">Transmembrane</keyword>
<evidence type="ECO:0000256" key="1">
    <source>
        <dbReference type="SAM" id="Phobius"/>
    </source>
</evidence>
<keyword evidence="1" id="KW-1133">Transmembrane helix</keyword>
<gene>
    <name evidence="2" type="ORF">ZOSMA_440G00070</name>
</gene>
<name>A0A0K9P178_ZOSMR</name>
<sequence length="153" mass="16999">MPLFIEEYFGHRQHVGWRYTICISVIGFASWNLNHYINGFSAYHVGGNSAKTLYFLIFSISAAVLGVTSKLAGGYSLRTWRKDSLSTATAASLVAWAVTALAFGLVCKEINIGGSRGWRLKVLERLVIVLTFTQFLYLSVINAGFYNSRYGPN</sequence>
<dbReference type="Pfam" id="PF05512">
    <property type="entry name" value="AWPM-19"/>
    <property type="match status" value="1"/>
</dbReference>
<dbReference type="EMBL" id="LFYR01001306">
    <property type="protein sequence ID" value="KMZ62811.1"/>
    <property type="molecule type" value="Genomic_DNA"/>
</dbReference>
<dbReference type="InterPro" id="IPR008390">
    <property type="entry name" value="AWPM-19"/>
</dbReference>
<evidence type="ECO:0000313" key="3">
    <source>
        <dbReference type="Proteomes" id="UP000036987"/>
    </source>
</evidence>
<keyword evidence="1" id="KW-0472">Membrane</keyword>
<reference evidence="3" key="1">
    <citation type="journal article" date="2016" name="Nature">
        <title>The genome of the seagrass Zostera marina reveals angiosperm adaptation to the sea.</title>
        <authorList>
            <person name="Olsen J.L."/>
            <person name="Rouze P."/>
            <person name="Verhelst B."/>
            <person name="Lin Y.-C."/>
            <person name="Bayer T."/>
            <person name="Collen J."/>
            <person name="Dattolo E."/>
            <person name="De Paoli E."/>
            <person name="Dittami S."/>
            <person name="Maumus F."/>
            <person name="Michel G."/>
            <person name="Kersting A."/>
            <person name="Lauritano C."/>
            <person name="Lohaus R."/>
            <person name="Toepel M."/>
            <person name="Tonon T."/>
            <person name="Vanneste K."/>
            <person name="Amirebrahimi M."/>
            <person name="Brakel J."/>
            <person name="Bostroem C."/>
            <person name="Chovatia M."/>
            <person name="Grimwood J."/>
            <person name="Jenkins J.W."/>
            <person name="Jueterbock A."/>
            <person name="Mraz A."/>
            <person name="Stam W.T."/>
            <person name="Tice H."/>
            <person name="Bornberg-Bauer E."/>
            <person name="Green P.J."/>
            <person name="Pearson G.A."/>
            <person name="Procaccini G."/>
            <person name="Duarte C.M."/>
            <person name="Schmutz J."/>
            <person name="Reusch T.B.H."/>
            <person name="Van de Peer Y."/>
        </authorList>
    </citation>
    <scope>NUCLEOTIDE SEQUENCE [LARGE SCALE GENOMIC DNA]</scope>
    <source>
        <strain evidence="3">cv. Finnish</strain>
    </source>
</reference>
<dbReference type="PANTHER" id="PTHR33294:SF5">
    <property type="entry name" value="AWPM-19-LIKE FAMILY PROTEIN"/>
    <property type="match status" value="1"/>
</dbReference>
<dbReference type="OMA" id="EINIGHR"/>
<keyword evidence="3" id="KW-1185">Reference proteome</keyword>